<dbReference type="Proteomes" id="UP000780801">
    <property type="component" value="Unassembled WGS sequence"/>
</dbReference>
<dbReference type="PANTHER" id="PTHR43205:SF7">
    <property type="entry name" value="PROSTAGLANDIN REDUCTASE 1"/>
    <property type="match status" value="1"/>
</dbReference>
<sequence>TLEAAIDVLNMLGRVVVCGYISQYNTNEAYGIRNLIQVIFKQLSIRGFQFTSTAEEYGAKHQKDVTTWLLNKEFVYKEDITEGLDNAPDAFVNLLTGNVFGKGIIKIADL</sequence>
<evidence type="ECO:0000313" key="1">
    <source>
        <dbReference type="EMBL" id="KAF9535920.1"/>
    </source>
</evidence>
<comment type="caution">
    <text evidence="1">The sequence shown here is derived from an EMBL/GenBank/DDBJ whole genome shotgun (WGS) entry which is preliminary data.</text>
</comment>
<gene>
    <name evidence="1" type="ORF">BGW38_010385</name>
</gene>
<evidence type="ECO:0000313" key="2">
    <source>
        <dbReference type="Proteomes" id="UP000780801"/>
    </source>
</evidence>
<dbReference type="AlphaFoldDB" id="A0A9P6ETI7"/>
<organism evidence="1 2">
    <name type="scientific">Lunasporangiospora selenospora</name>
    <dbReference type="NCBI Taxonomy" id="979761"/>
    <lineage>
        <taxon>Eukaryota</taxon>
        <taxon>Fungi</taxon>
        <taxon>Fungi incertae sedis</taxon>
        <taxon>Mucoromycota</taxon>
        <taxon>Mortierellomycotina</taxon>
        <taxon>Mortierellomycetes</taxon>
        <taxon>Mortierellales</taxon>
        <taxon>Mortierellaceae</taxon>
        <taxon>Lunasporangiospora</taxon>
    </lineage>
</organism>
<reference evidence="1" key="1">
    <citation type="journal article" date="2020" name="Fungal Divers.">
        <title>Resolving the Mortierellaceae phylogeny through synthesis of multi-gene phylogenetics and phylogenomics.</title>
        <authorList>
            <person name="Vandepol N."/>
            <person name="Liber J."/>
            <person name="Desiro A."/>
            <person name="Na H."/>
            <person name="Kennedy M."/>
            <person name="Barry K."/>
            <person name="Grigoriev I.V."/>
            <person name="Miller A.N."/>
            <person name="O'Donnell K."/>
            <person name="Stajich J.E."/>
            <person name="Bonito G."/>
        </authorList>
    </citation>
    <scope>NUCLEOTIDE SEQUENCE</scope>
    <source>
        <strain evidence="1">KOD1015</strain>
    </source>
</reference>
<dbReference type="InterPro" id="IPR045010">
    <property type="entry name" value="MDR_fam"/>
</dbReference>
<dbReference type="EMBL" id="JAABOA010008348">
    <property type="protein sequence ID" value="KAF9535920.1"/>
    <property type="molecule type" value="Genomic_DNA"/>
</dbReference>
<dbReference type="Gene3D" id="3.90.180.10">
    <property type="entry name" value="Medium-chain alcohol dehydrogenases, catalytic domain"/>
    <property type="match status" value="1"/>
</dbReference>
<feature type="non-terminal residue" evidence="1">
    <location>
        <position position="1"/>
    </location>
</feature>
<accession>A0A9P6ETI7</accession>
<dbReference type="InterPro" id="IPR036291">
    <property type="entry name" value="NAD(P)-bd_dom_sf"/>
</dbReference>
<dbReference type="Gene3D" id="3.40.50.720">
    <property type="entry name" value="NAD(P)-binding Rossmann-like Domain"/>
    <property type="match status" value="1"/>
</dbReference>
<evidence type="ECO:0008006" key="3">
    <source>
        <dbReference type="Google" id="ProtNLM"/>
    </source>
</evidence>
<dbReference type="SUPFAM" id="SSF51735">
    <property type="entry name" value="NAD(P)-binding Rossmann-fold domains"/>
    <property type="match status" value="1"/>
</dbReference>
<dbReference type="PANTHER" id="PTHR43205">
    <property type="entry name" value="PROSTAGLANDIN REDUCTASE"/>
    <property type="match status" value="1"/>
</dbReference>
<proteinExistence type="predicted"/>
<keyword evidence="2" id="KW-1185">Reference proteome</keyword>
<protein>
    <recommendedName>
        <fullName evidence="3">Zinc-binding dehydrogenase</fullName>
    </recommendedName>
</protein>
<dbReference type="OrthoDB" id="809632at2759"/>
<dbReference type="GO" id="GO:0016628">
    <property type="term" value="F:oxidoreductase activity, acting on the CH-CH group of donors, NAD or NADP as acceptor"/>
    <property type="evidence" value="ECO:0007669"/>
    <property type="project" value="InterPro"/>
</dbReference>
<name>A0A9P6ETI7_9FUNG</name>